<evidence type="ECO:0000313" key="2">
    <source>
        <dbReference type="Proteomes" id="UP000030748"/>
    </source>
</evidence>
<dbReference type="Proteomes" id="UP000030748">
    <property type="component" value="Unassembled WGS sequence"/>
</dbReference>
<protein>
    <submittedName>
        <fullName evidence="1">Uncharacterized protein</fullName>
    </submittedName>
</protein>
<feature type="non-terminal residue" evidence="1">
    <location>
        <position position="1"/>
    </location>
</feature>
<proteinExistence type="predicted"/>
<dbReference type="AlphaFoldDB" id="A0A022RZ03"/>
<gene>
    <name evidence="1" type="ORF">MIMGU_mgv1a025221mg</name>
</gene>
<organism evidence="1 2">
    <name type="scientific">Erythranthe guttata</name>
    <name type="common">Yellow monkey flower</name>
    <name type="synonym">Mimulus guttatus</name>
    <dbReference type="NCBI Taxonomy" id="4155"/>
    <lineage>
        <taxon>Eukaryota</taxon>
        <taxon>Viridiplantae</taxon>
        <taxon>Streptophyta</taxon>
        <taxon>Embryophyta</taxon>
        <taxon>Tracheophyta</taxon>
        <taxon>Spermatophyta</taxon>
        <taxon>Magnoliopsida</taxon>
        <taxon>eudicotyledons</taxon>
        <taxon>Gunneridae</taxon>
        <taxon>Pentapetalae</taxon>
        <taxon>asterids</taxon>
        <taxon>lamiids</taxon>
        <taxon>Lamiales</taxon>
        <taxon>Phrymaceae</taxon>
        <taxon>Erythranthe</taxon>
    </lineage>
</organism>
<dbReference type="EMBL" id="KI630177">
    <property type="protein sequence ID" value="EYU45752.1"/>
    <property type="molecule type" value="Genomic_DNA"/>
</dbReference>
<dbReference type="STRING" id="4155.A0A022RZ03"/>
<dbReference type="PANTHER" id="PTHR35317:SF35">
    <property type="entry name" value="DUF4219 DOMAIN-CONTAINING PROTEIN"/>
    <property type="match status" value="1"/>
</dbReference>
<name>A0A022RZ03_ERYGU</name>
<evidence type="ECO:0000313" key="1">
    <source>
        <dbReference type="EMBL" id="EYU45752.1"/>
    </source>
</evidence>
<keyword evidence="2" id="KW-1185">Reference proteome</keyword>
<dbReference type="PANTHER" id="PTHR35317">
    <property type="entry name" value="OS04G0629600 PROTEIN"/>
    <property type="match status" value="1"/>
</dbReference>
<reference evidence="1 2" key="1">
    <citation type="journal article" date="2013" name="Proc. Natl. Acad. Sci. U.S.A.">
        <title>Fine-scale variation in meiotic recombination in Mimulus inferred from population shotgun sequencing.</title>
        <authorList>
            <person name="Hellsten U."/>
            <person name="Wright K.M."/>
            <person name="Jenkins J."/>
            <person name="Shu S."/>
            <person name="Yuan Y."/>
            <person name="Wessler S.R."/>
            <person name="Schmutz J."/>
            <person name="Willis J.H."/>
            <person name="Rokhsar D.S."/>
        </authorList>
    </citation>
    <scope>NUCLEOTIDE SEQUENCE [LARGE SCALE GENOMIC DNA]</scope>
    <source>
        <strain evidence="2">cv. DUN x IM62</strain>
    </source>
</reference>
<sequence length="154" mass="17732">VFSRIASATTSMHARSILQKEFQGDSKGIVVRLQSLRLNFETLVMKTEESVADFLSRATTIVSQMRPYREKIVDRPIVEKSEKSKYKGRGRGGFRSRCLGNGRGRGCFDWQRQSNKQRNNMSNVQCHHFQKNGHIQADCWYKDKQINFAAENGE</sequence>
<accession>A0A022RZ03</accession>